<reference evidence="8" key="1">
    <citation type="submission" date="2020-01" db="EMBL/GenBank/DDBJ databases">
        <title>Genome Sequencing of Three Apophysomyces-Like Fungal Strains Confirms a Novel Fungal Genus in the Mucoromycota with divergent Burkholderia-like Endosymbiotic Bacteria.</title>
        <authorList>
            <person name="Stajich J.E."/>
            <person name="Macias A.M."/>
            <person name="Carter-House D."/>
            <person name="Lovett B."/>
            <person name="Kasson L.R."/>
            <person name="Berry K."/>
            <person name="Grigoriev I."/>
            <person name="Chang Y."/>
            <person name="Spatafora J."/>
            <person name="Kasson M.T."/>
        </authorList>
    </citation>
    <scope>NUCLEOTIDE SEQUENCE</scope>
    <source>
        <strain evidence="8">NRRL A-21654</strain>
    </source>
</reference>
<comment type="caution">
    <text evidence="8">The sequence shown here is derived from an EMBL/GenBank/DDBJ whole genome shotgun (WGS) entry which is preliminary data.</text>
</comment>
<feature type="transmembrane region" description="Helical" evidence="6">
    <location>
        <begin position="228"/>
        <end position="249"/>
    </location>
</feature>
<name>A0A8H7BJM8_9FUNG</name>
<accession>A0A8H7BJM8</accession>
<keyword evidence="4 6" id="KW-1133">Transmembrane helix</keyword>
<keyword evidence="5 6" id="KW-0472">Membrane</keyword>
<organism evidence="8 9">
    <name type="scientific">Apophysomyces ossiformis</name>
    <dbReference type="NCBI Taxonomy" id="679940"/>
    <lineage>
        <taxon>Eukaryota</taxon>
        <taxon>Fungi</taxon>
        <taxon>Fungi incertae sedis</taxon>
        <taxon>Mucoromycota</taxon>
        <taxon>Mucoromycotina</taxon>
        <taxon>Mucoromycetes</taxon>
        <taxon>Mucorales</taxon>
        <taxon>Mucorineae</taxon>
        <taxon>Mucoraceae</taxon>
        <taxon>Apophysomyces</taxon>
    </lineage>
</organism>
<feature type="transmembrane region" description="Helical" evidence="6">
    <location>
        <begin position="50"/>
        <end position="70"/>
    </location>
</feature>
<comment type="similarity">
    <text evidence="2">Belongs to the amino acid/polyamine transporter 2 family.</text>
</comment>
<feature type="transmembrane region" description="Helical" evidence="6">
    <location>
        <begin position="406"/>
        <end position="424"/>
    </location>
</feature>
<evidence type="ECO:0000256" key="4">
    <source>
        <dbReference type="ARBA" id="ARBA00022989"/>
    </source>
</evidence>
<comment type="subcellular location">
    <subcellularLocation>
        <location evidence="1">Membrane</location>
        <topology evidence="1">Multi-pass membrane protein</topology>
    </subcellularLocation>
</comment>
<evidence type="ECO:0000313" key="8">
    <source>
        <dbReference type="EMBL" id="KAF7720658.1"/>
    </source>
</evidence>
<gene>
    <name evidence="8" type="primary">AVT3_6</name>
    <name evidence="8" type="ORF">EC973_006669</name>
</gene>
<evidence type="ECO:0000313" key="9">
    <source>
        <dbReference type="Proteomes" id="UP000605846"/>
    </source>
</evidence>
<feature type="domain" description="Amino acid transporter transmembrane" evidence="7">
    <location>
        <begin position="47"/>
        <end position="425"/>
    </location>
</feature>
<dbReference type="Gene3D" id="1.20.1740.10">
    <property type="entry name" value="Amino acid/polyamine transporter I"/>
    <property type="match status" value="1"/>
</dbReference>
<evidence type="ECO:0000256" key="5">
    <source>
        <dbReference type="ARBA" id="ARBA00023136"/>
    </source>
</evidence>
<feature type="transmembrane region" description="Helical" evidence="6">
    <location>
        <begin position="118"/>
        <end position="142"/>
    </location>
</feature>
<dbReference type="InterPro" id="IPR013057">
    <property type="entry name" value="AA_transpt_TM"/>
</dbReference>
<feature type="transmembrane region" description="Helical" evidence="6">
    <location>
        <begin position="261"/>
        <end position="283"/>
    </location>
</feature>
<feature type="transmembrane region" description="Helical" evidence="6">
    <location>
        <begin position="162"/>
        <end position="179"/>
    </location>
</feature>
<dbReference type="Proteomes" id="UP000605846">
    <property type="component" value="Unassembled WGS sequence"/>
</dbReference>
<protein>
    <submittedName>
        <fullName evidence="8">Neutral amino acid transporter</fullName>
    </submittedName>
</protein>
<dbReference type="EMBL" id="JABAYA010000437">
    <property type="protein sequence ID" value="KAF7720658.1"/>
    <property type="molecule type" value="Genomic_DNA"/>
</dbReference>
<evidence type="ECO:0000259" key="7">
    <source>
        <dbReference type="Pfam" id="PF01490"/>
    </source>
</evidence>
<evidence type="ECO:0000256" key="3">
    <source>
        <dbReference type="ARBA" id="ARBA00022692"/>
    </source>
</evidence>
<feature type="transmembrane region" description="Helical" evidence="6">
    <location>
        <begin position="349"/>
        <end position="368"/>
    </location>
</feature>
<feature type="transmembrane region" description="Helical" evidence="6">
    <location>
        <begin position="76"/>
        <end position="97"/>
    </location>
</feature>
<evidence type="ECO:0000256" key="1">
    <source>
        <dbReference type="ARBA" id="ARBA00004141"/>
    </source>
</evidence>
<dbReference type="GO" id="GO:0015179">
    <property type="term" value="F:L-amino acid transmembrane transporter activity"/>
    <property type="evidence" value="ECO:0007669"/>
    <property type="project" value="TreeGrafter"/>
</dbReference>
<dbReference type="OrthoDB" id="1684102at2759"/>
<dbReference type="Pfam" id="PF01490">
    <property type="entry name" value="Aa_trans"/>
    <property type="match status" value="1"/>
</dbReference>
<sequence>MSSNKSEIHEAKYQVDVAHQEDRASMDFEKSVHEEQIEHVSERMAGPGKALFMLLKAFVGTGVIFLPGSFVSGGLIFSICLMVFIACICLVAFQLLVKTQQQIGGSYGDVASALYGRWLRYLIMFFLCISQMGFVASYMIFISENIGLVVETLTHCNAPFDSKYYIWMVVAVIIPITWVRKIARLSYAAIVADVFILFGLVSVLYFCSDRIATHGVGQNIRMINGNDFALMIGTAIFSFEGIGMVLPIVEGMKEPRKFPAVLNTGMVIVTIIFILIGAIGYIAFGDATQASIVANLPRQPLSITVQLLYAVAMILTSPFMLYPALTIVENGIFGERSGNNNIKWKWLKNLCRAMVALVCAVVSFAVGPDGLSKFVALVGSVACLPLCFIFPGMFHYKITSGKWRKGGDILLALFGAAAMVYTVYVNVNSWVHPASTAVAAHTCSM</sequence>
<dbReference type="GO" id="GO:0005774">
    <property type="term" value="C:vacuolar membrane"/>
    <property type="evidence" value="ECO:0007669"/>
    <property type="project" value="TreeGrafter"/>
</dbReference>
<dbReference type="PANTHER" id="PTHR22950:SF666">
    <property type="entry name" value="VACUOLAR AMINO ACID TRANSPORTER 4"/>
    <property type="match status" value="1"/>
</dbReference>
<dbReference type="PANTHER" id="PTHR22950">
    <property type="entry name" value="AMINO ACID TRANSPORTER"/>
    <property type="match status" value="1"/>
</dbReference>
<feature type="transmembrane region" description="Helical" evidence="6">
    <location>
        <begin position="374"/>
        <end position="394"/>
    </location>
</feature>
<feature type="transmembrane region" description="Helical" evidence="6">
    <location>
        <begin position="303"/>
        <end position="328"/>
    </location>
</feature>
<dbReference type="AlphaFoldDB" id="A0A8H7BJM8"/>
<evidence type="ECO:0000256" key="2">
    <source>
        <dbReference type="ARBA" id="ARBA00008066"/>
    </source>
</evidence>
<proteinExistence type="inferred from homology"/>
<feature type="transmembrane region" description="Helical" evidence="6">
    <location>
        <begin position="186"/>
        <end position="208"/>
    </location>
</feature>
<keyword evidence="3 6" id="KW-0812">Transmembrane</keyword>
<keyword evidence="9" id="KW-1185">Reference proteome</keyword>
<evidence type="ECO:0000256" key="6">
    <source>
        <dbReference type="SAM" id="Phobius"/>
    </source>
</evidence>